<proteinExistence type="predicted"/>
<accession>A0A2M8DRL2</accession>
<dbReference type="AlphaFoldDB" id="A0A2M8DRL2"/>
<name>A0A2M8DRL2_9BACT</name>
<organism evidence="1 2">
    <name type="scientific">Candidatus Komeilibacteria bacterium CG_4_9_14_0_8_um_filter_36_9</name>
    <dbReference type="NCBI Taxonomy" id="1974473"/>
    <lineage>
        <taxon>Bacteria</taxon>
        <taxon>Candidatus Komeiliibacteriota</taxon>
    </lineage>
</organism>
<reference evidence="2" key="1">
    <citation type="submission" date="2017-09" db="EMBL/GenBank/DDBJ databases">
        <title>Depth-based differentiation of microbial function through sediment-hosted aquifers and enrichment of novel symbionts in the deep terrestrial subsurface.</title>
        <authorList>
            <person name="Probst A.J."/>
            <person name="Ladd B."/>
            <person name="Jarett J.K."/>
            <person name="Geller-Mcgrath D.E."/>
            <person name="Sieber C.M.K."/>
            <person name="Emerson J.B."/>
            <person name="Anantharaman K."/>
            <person name="Thomas B.C."/>
            <person name="Malmstrom R."/>
            <person name="Stieglmeier M."/>
            <person name="Klingl A."/>
            <person name="Woyke T."/>
            <person name="Ryan C.M."/>
            <person name="Banfield J.F."/>
        </authorList>
    </citation>
    <scope>NUCLEOTIDE SEQUENCE [LARGE SCALE GENOMIC DNA]</scope>
</reference>
<dbReference type="Proteomes" id="UP000230136">
    <property type="component" value="Unassembled WGS sequence"/>
</dbReference>
<protein>
    <recommendedName>
        <fullName evidence="3">Glycosyltransferase 2-like domain-containing protein</fullName>
    </recommendedName>
</protein>
<evidence type="ECO:0008006" key="3">
    <source>
        <dbReference type="Google" id="ProtNLM"/>
    </source>
</evidence>
<sequence length="168" mass="19195">MVIIMNKVLIGIPTYAGHSFCRIEFINRLIEIKKHSDPDIYVVWNGEKNEDTQPIKDYENSGCRIHRILNNTDLSGMEMLVKKQNMIRKYFLEGVYTHLLMLESDNIPQINIIDELISHNVPVVTALYLVSVTQSMVKKVSGPIAKYLDDSNINDIDDSDIGVVFVIK</sequence>
<evidence type="ECO:0000313" key="2">
    <source>
        <dbReference type="Proteomes" id="UP000230136"/>
    </source>
</evidence>
<feature type="non-terminal residue" evidence="1">
    <location>
        <position position="168"/>
    </location>
</feature>
<evidence type="ECO:0000313" key="1">
    <source>
        <dbReference type="EMBL" id="PJC02012.1"/>
    </source>
</evidence>
<dbReference type="EMBL" id="PFSY01000077">
    <property type="protein sequence ID" value="PJC02012.1"/>
    <property type="molecule type" value="Genomic_DNA"/>
</dbReference>
<gene>
    <name evidence="1" type="ORF">CO073_01690</name>
</gene>
<comment type="caution">
    <text evidence="1">The sequence shown here is derived from an EMBL/GenBank/DDBJ whole genome shotgun (WGS) entry which is preliminary data.</text>
</comment>